<dbReference type="Proteomes" id="UP000076442">
    <property type="component" value="Unassembled WGS sequence"/>
</dbReference>
<dbReference type="EMBL" id="LJZV01000002">
    <property type="protein sequence ID" value="KZD94980.1"/>
    <property type="molecule type" value="Genomic_DNA"/>
</dbReference>
<evidence type="ECO:0008006" key="3">
    <source>
        <dbReference type="Google" id="ProtNLM"/>
    </source>
</evidence>
<protein>
    <recommendedName>
        <fullName evidence="3">DUF4917 family protein</fullName>
    </recommendedName>
</protein>
<evidence type="ECO:0000313" key="2">
    <source>
        <dbReference type="Proteomes" id="UP000076442"/>
    </source>
</evidence>
<name>A0AAP1E5C0_BACIU</name>
<dbReference type="InterPro" id="IPR032581">
    <property type="entry name" value="DUF4917"/>
</dbReference>
<reference evidence="1 2" key="1">
    <citation type="submission" date="2015-09" db="EMBL/GenBank/DDBJ databases">
        <title>Spore heat resistance.</title>
        <authorList>
            <person name="Boekhorst J."/>
            <person name="Berendsen E.M."/>
            <person name="Wells-Bennik M.H."/>
            <person name="Kuipers O.P."/>
        </authorList>
    </citation>
    <scope>NUCLEOTIDE SEQUENCE [LARGE SCALE GENOMIC DNA]</scope>
    <source>
        <strain evidence="1 2">B4122</strain>
    </source>
</reference>
<dbReference type="AlphaFoldDB" id="A0AAP1E5C0"/>
<proteinExistence type="predicted"/>
<evidence type="ECO:0000313" key="1">
    <source>
        <dbReference type="EMBL" id="KZD94980.1"/>
    </source>
</evidence>
<organism evidence="1 2">
    <name type="scientific">Bacillus subtilis</name>
    <dbReference type="NCBI Taxonomy" id="1423"/>
    <lineage>
        <taxon>Bacteria</taxon>
        <taxon>Bacillati</taxon>
        <taxon>Bacillota</taxon>
        <taxon>Bacilli</taxon>
        <taxon>Bacillales</taxon>
        <taxon>Bacillaceae</taxon>
        <taxon>Bacillus</taxon>
    </lineage>
</organism>
<dbReference type="RefSeq" id="WP_042977874.1">
    <property type="nucleotide sequence ID" value="NZ_CP127278.1"/>
</dbReference>
<comment type="caution">
    <text evidence="1">The sequence shown here is derived from an EMBL/GenBank/DDBJ whole genome shotgun (WGS) entry which is preliminary data.</text>
</comment>
<gene>
    <name evidence="1" type="ORF">B4122_0737</name>
</gene>
<dbReference type="Pfam" id="PF16263">
    <property type="entry name" value="DUF4917"/>
    <property type="match status" value="1"/>
</dbReference>
<sequence>MDFQFYNNFKYGGLYDYLVKKQLLAGQELDLFQAFDTTNFELVLNSLLTAQKVNQTLMKVTYYLDERYNTIKDLLIRAVKDIHPSYSQLHIGKLAWSLNVFKKNIFTTNYDLLSYWALLRLKRKPFERNIQDGFSHRNSSDKTLSFQPATFKNDHIKLLHLHGALHFYEDQGEIIKINSKSEDLLTEIKQMYEEKSFPIYVSEGDSEKKHSQIKNNYYLRYCFNSLLKADGGITILGQGLNPKYDKHLIDTIKCSKVNYIAFGVYSTETDSSRFIIETIKNHFGKLEGKELIFYDSRTFYEFTRRKSWEQSPFIAPNTIDYFPIFNEQ</sequence>
<accession>A0AAP1E5C0</accession>